<keyword evidence="6 11" id="KW-0812">Transmembrane</keyword>
<comment type="subcellular location">
    <subcellularLocation>
        <location evidence="2">Membrane</location>
    </subcellularLocation>
</comment>
<dbReference type="InterPro" id="IPR004358">
    <property type="entry name" value="Sig_transdc_His_kin-like_C"/>
</dbReference>
<dbReference type="Gene3D" id="1.10.287.130">
    <property type="match status" value="1"/>
</dbReference>
<feature type="transmembrane region" description="Helical" evidence="11">
    <location>
        <begin position="43"/>
        <end position="63"/>
    </location>
</feature>
<dbReference type="Pfam" id="PF00512">
    <property type="entry name" value="HisKA"/>
    <property type="match status" value="1"/>
</dbReference>
<accession>A0A398CFQ1</accession>
<keyword evidence="5" id="KW-0808">Transferase</keyword>
<keyword evidence="8 11" id="KW-1133">Transmembrane helix</keyword>
<dbReference type="CDD" id="cd00075">
    <property type="entry name" value="HATPase"/>
    <property type="match status" value="1"/>
</dbReference>
<keyword evidence="15" id="KW-1185">Reference proteome</keyword>
<evidence type="ECO:0000256" key="2">
    <source>
        <dbReference type="ARBA" id="ARBA00004370"/>
    </source>
</evidence>
<dbReference type="SMART" id="SM00387">
    <property type="entry name" value="HATPase_c"/>
    <property type="match status" value="1"/>
</dbReference>
<dbReference type="InterPro" id="IPR036890">
    <property type="entry name" value="HATPase_C_sf"/>
</dbReference>
<keyword evidence="7 14" id="KW-0418">Kinase</keyword>
<evidence type="ECO:0000256" key="8">
    <source>
        <dbReference type="ARBA" id="ARBA00022989"/>
    </source>
</evidence>
<reference evidence="14 15" key="1">
    <citation type="submission" date="2018-09" db="EMBL/GenBank/DDBJ databases">
        <title>Draft genome of Simplicispira sp. NY-02.</title>
        <authorList>
            <person name="Im W.T."/>
        </authorList>
    </citation>
    <scope>NUCLEOTIDE SEQUENCE [LARGE SCALE GENOMIC DNA]</scope>
    <source>
        <strain evidence="14 15">NY-02</strain>
    </source>
</reference>
<evidence type="ECO:0000313" key="14">
    <source>
        <dbReference type="EMBL" id="RID98496.1"/>
    </source>
</evidence>
<keyword evidence="9" id="KW-0902">Two-component regulatory system</keyword>
<dbReference type="InterPro" id="IPR050428">
    <property type="entry name" value="TCS_sensor_his_kinase"/>
</dbReference>
<dbReference type="InterPro" id="IPR003660">
    <property type="entry name" value="HAMP_dom"/>
</dbReference>
<evidence type="ECO:0000256" key="6">
    <source>
        <dbReference type="ARBA" id="ARBA00022692"/>
    </source>
</evidence>
<dbReference type="Proteomes" id="UP000266302">
    <property type="component" value="Unassembled WGS sequence"/>
</dbReference>
<dbReference type="PANTHER" id="PTHR45436:SF1">
    <property type="entry name" value="SENSOR PROTEIN QSEC"/>
    <property type="match status" value="1"/>
</dbReference>
<evidence type="ECO:0000256" key="5">
    <source>
        <dbReference type="ARBA" id="ARBA00022679"/>
    </source>
</evidence>
<dbReference type="CDD" id="cd00082">
    <property type="entry name" value="HisKA"/>
    <property type="match status" value="1"/>
</dbReference>
<dbReference type="SMART" id="SM00388">
    <property type="entry name" value="HisKA"/>
    <property type="match status" value="1"/>
</dbReference>
<evidence type="ECO:0000259" key="13">
    <source>
        <dbReference type="PROSITE" id="PS50885"/>
    </source>
</evidence>
<dbReference type="AlphaFoldDB" id="A0A398CFQ1"/>
<gene>
    <name evidence="14" type="ORF">D3F03_09705</name>
</gene>
<dbReference type="EMBL" id="QXJC01000003">
    <property type="protein sequence ID" value="RID98496.1"/>
    <property type="molecule type" value="Genomic_DNA"/>
</dbReference>
<dbReference type="Pfam" id="PF08521">
    <property type="entry name" value="2CSK_N"/>
    <property type="match status" value="1"/>
</dbReference>
<dbReference type="Gene3D" id="3.30.565.10">
    <property type="entry name" value="Histidine kinase-like ATPase, C-terminal domain"/>
    <property type="match status" value="1"/>
</dbReference>
<feature type="domain" description="HAMP" evidence="13">
    <location>
        <begin position="220"/>
        <end position="273"/>
    </location>
</feature>
<dbReference type="EC" id="2.7.13.3" evidence="3"/>
<dbReference type="PRINTS" id="PR00344">
    <property type="entry name" value="BCTRLSENSOR"/>
</dbReference>
<dbReference type="GO" id="GO:0000155">
    <property type="term" value="F:phosphorelay sensor kinase activity"/>
    <property type="evidence" value="ECO:0007669"/>
    <property type="project" value="InterPro"/>
</dbReference>
<feature type="domain" description="Histidine kinase" evidence="12">
    <location>
        <begin position="281"/>
        <end position="505"/>
    </location>
</feature>
<dbReference type="PROSITE" id="PS50109">
    <property type="entry name" value="HIS_KIN"/>
    <property type="match status" value="1"/>
</dbReference>
<evidence type="ECO:0000256" key="10">
    <source>
        <dbReference type="ARBA" id="ARBA00023136"/>
    </source>
</evidence>
<sequence length="507" mass="55513">MRWSCMCTVCGKSSKPARPPSSPCAVWVTCCAPATMASLRLRLVAWLLLPLSVFVAVCGFLSWRNAAEVADYVQDHDLLASAKVLSDRLIWEGDDVQASVPPAALSLFVSPAHDRVYLSVTDASGRLLAGLPGFPLPQPRRLVGTDRAQWYDATFEGRSVRAVITQRAMYDVAGARDITIAVGKTTASRDQMVRTLWQPSMEYLLIALVLALVLTTLALTWELRPVVRLSRQLAQRDPLHLDFVVDAHALHTELRPVAETINRFVRQLKRHSEAQRRFIADAAHQLRTPLALQASQIEFARYTRQHRQNWETRRADMDAMWRALQTSNRRLIDVTNKLLLLAQAEHGDAHTRLEPTDLAAVALRCVEQLAALADRRQIDLGLDAPQAAGVAMVFAQPALLDALVSNLLDNALRYTQEGGRVTLGVHVAAAGVALTVEDNGPGIPAEAMEHVFERFYRVSQDTEGTGLGLAIVQEIARAFGATVGLAANPHGSHGVLVTVRFPAAAPA</sequence>
<dbReference type="InterPro" id="IPR013727">
    <property type="entry name" value="2CSK_N"/>
</dbReference>
<evidence type="ECO:0000256" key="1">
    <source>
        <dbReference type="ARBA" id="ARBA00000085"/>
    </source>
</evidence>
<comment type="catalytic activity">
    <reaction evidence="1">
        <text>ATP + protein L-histidine = ADP + protein N-phospho-L-histidine.</text>
        <dbReference type="EC" id="2.7.13.3"/>
    </reaction>
</comment>
<dbReference type="InterPro" id="IPR003661">
    <property type="entry name" value="HisK_dim/P_dom"/>
</dbReference>
<name>A0A398CFQ1_9BURK</name>
<evidence type="ECO:0000256" key="4">
    <source>
        <dbReference type="ARBA" id="ARBA00022553"/>
    </source>
</evidence>
<dbReference type="InterPro" id="IPR036097">
    <property type="entry name" value="HisK_dim/P_sf"/>
</dbReference>
<dbReference type="PROSITE" id="PS50885">
    <property type="entry name" value="HAMP"/>
    <property type="match status" value="1"/>
</dbReference>
<dbReference type="Pfam" id="PF02518">
    <property type="entry name" value="HATPase_c"/>
    <property type="match status" value="1"/>
</dbReference>
<evidence type="ECO:0000256" key="3">
    <source>
        <dbReference type="ARBA" id="ARBA00012438"/>
    </source>
</evidence>
<evidence type="ECO:0000259" key="12">
    <source>
        <dbReference type="PROSITE" id="PS50109"/>
    </source>
</evidence>
<evidence type="ECO:0000256" key="11">
    <source>
        <dbReference type="SAM" id="Phobius"/>
    </source>
</evidence>
<dbReference type="PANTHER" id="PTHR45436">
    <property type="entry name" value="SENSOR HISTIDINE KINASE YKOH"/>
    <property type="match status" value="1"/>
</dbReference>
<comment type="caution">
    <text evidence="14">The sequence shown here is derived from an EMBL/GenBank/DDBJ whole genome shotgun (WGS) entry which is preliminary data.</text>
</comment>
<dbReference type="InterPro" id="IPR003594">
    <property type="entry name" value="HATPase_dom"/>
</dbReference>
<proteinExistence type="predicted"/>
<dbReference type="SUPFAM" id="SSF55874">
    <property type="entry name" value="ATPase domain of HSP90 chaperone/DNA topoisomerase II/histidine kinase"/>
    <property type="match status" value="1"/>
</dbReference>
<evidence type="ECO:0000256" key="7">
    <source>
        <dbReference type="ARBA" id="ARBA00022777"/>
    </source>
</evidence>
<dbReference type="SUPFAM" id="SSF47384">
    <property type="entry name" value="Homodimeric domain of signal transducing histidine kinase"/>
    <property type="match status" value="1"/>
</dbReference>
<dbReference type="GO" id="GO:0005886">
    <property type="term" value="C:plasma membrane"/>
    <property type="evidence" value="ECO:0007669"/>
    <property type="project" value="TreeGrafter"/>
</dbReference>
<organism evidence="14 15">
    <name type="scientific">Simplicispira hankyongi</name>
    <dbReference type="NCBI Taxonomy" id="2315688"/>
    <lineage>
        <taxon>Bacteria</taxon>
        <taxon>Pseudomonadati</taxon>
        <taxon>Pseudomonadota</taxon>
        <taxon>Betaproteobacteria</taxon>
        <taxon>Burkholderiales</taxon>
        <taxon>Comamonadaceae</taxon>
        <taxon>Simplicispira</taxon>
    </lineage>
</organism>
<dbReference type="InterPro" id="IPR005467">
    <property type="entry name" value="His_kinase_dom"/>
</dbReference>
<evidence type="ECO:0000256" key="9">
    <source>
        <dbReference type="ARBA" id="ARBA00023012"/>
    </source>
</evidence>
<keyword evidence="4" id="KW-0597">Phosphoprotein</keyword>
<feature type="transmembrane region" description="Helical" evidence="11">
    <location>
        <begin position="203"/>
        <end position="221"/>
    </location>
</feature>
<keyword evidence="10 11" id="KW-0472">Membrane</keyword>
<protein>
    <recommendedName>
        <fullName evidence="3">histidine kinase</fullName>
        <ecNumber evidence="3">2.7.13.3</ecNumber>
    </recommendedName>
</protein>
<evidence type="ECO:0000313" key="15">
    <source>
        <dbReference type="Proteomes" id="UP000266302"/>
    </source>
</evidence>